<gene>
    <name evidence="7" type="ORF">H8696_06245</name>
</gene>
<evidence type="ECO:0000259" key="4">
    <source>
        <dbReference type="Pfam" id="PF02878"/>
    </source>
</evidence>
<keyword evidence="3" id="KW-0597">Phosphoprotein</keyword>
<keyword evidence="8" id="KW-1185">Reference proteome</keyword>
<evidence type="ECO:0000256" key="1">
    <source>
        <dbReference type="ARBA" id="ARBA00001946"/>
    </source>
</evidence>
<dbReference type="InterPro" id="IPR050060">
    <property type="entry name" value="Phosphoglucosamine_mutase"/>
</dbReference>
<dbReference type="SUPFAM" id="SSF53738">
    <property type="entry name" value="Phosphoglucomutase, first 3 domains"/>
    <property type="match status" value="3"/>
</dbReference>
<evidence type="ECO:0000259" key="6">
    <source>
        <dbReference type="Pfam" id="PF02880"/>
    </source>
</evidence>
<feature type="domain" description="Alpha-D-phosphohexomutase alpha/beta/alpha" evidence="4">
    <location>
        <begin position="10"/>
        <end position="127"/>
    </location>
</feature>
<accession>A0A926D554</accession>
<evidence type="ECO:0000313" key="7">
    <source>
        <dbReference type="EMBL" id="MBC8531446.1"/>
    </source>
</evidence>
<comment type="similarity">
    <text evidence="2">Belongs to the phosphohexose mutase family.</text>
</comment>
<proteinExistence type="inferred from homology"/>
<dbReference type="AlphaFoldDB" id="A0A926D554"/>
<dbReference type="FunFam" id="3.40.120.10:FF:000010">
    <property type="entry name" value="phosphomannomutase/phosphoglucomutase isoform X1"/>
    <property type="match status" value="1"/>
</dbReference>
<dbReference type="Proteomes" id="UP000623172">
    <property type="component" value="Unassembled WGS sequence"/>
</dbReference>
<dbReference type="Gene3D" id="3.30.310.50">
    <property type="entry name" value="Alpha-D-phosphohexomutase, C-terminal domain"/>
    <property type="match status" value="1"/>
</dbReference>
<protein>
    <submittedName>
        <fullName evidence="7">Phosphomannomutase/phosphoglucomutase</fullName>
    </submittedName>
</protein>
<name>A0A926D554_9FIRM</name>
<dbReference type="InterPro" id="IPR005841">
    <property type="entry name" value="Alpha-D-phosphohexomutase_SF"/>
</dbReference>
<comment type="cofactor">
    <cofactor evidence="1">
        <name>Mg(2+)</name>
        <dbReference type="ChEBI" id="CHEBI:18420"/>
    </cofactor>
</comment>
<feature type="domain" description="Alpha-D-phosphohexomutase alpha/beta/alpha" evidence="5">
    <location>
        <begin position="163"/>
        <end position="258"/>
    </location>
</feature>
<organism evidence="7 8">
    <name type="scientific">Gehongia tenuis</name>
    <dbReference type="NCBI Taxonomy" id="2763655"/>
    <lineage>
        <taxon>Bacteria</taxon>
        <taxon>Bacillati</taxon>
        <taxon>Bacillota</taxon>
        <taxon>Clostridia</taxon>
        <taxon>Christensenellales</taxon>
        <taxon>Christensenellaceae</taxon>
        <taxon>Gehongia</taxon>
    </lineage>
</organism>
<dbReference type="InterPro" id="IPR005844">
    <property type="entry name" value="A-D-PHexomutase_a/b/a-I"/>
</dbReference>
<dbReference type="PRINTS" id="PR00509">
    <property type="entry name" value="PGMPMM"/>
</dbReference>
<dbReference type="InterPro" id="IPR005845">
    <property type="entry name" value="A-D-PHexomutase_a/b/a-II"/>
</dbReference>
<evidence type="ECO:0000256" key="3">
    <source>
        <dbReference type="ARBA" id="ARBA00022553"/>
    </source>
</evidence>
<evidence type="ECO:0000256" key="2">
    <source>
        <dbReference type="ARBA" id="ARBA00010231"/>
    </source>
</evidence>
<dbReference type="GO" id="GO:0005975">
    <property type="term" value="P:carbohydrate metabolic process"/>
    <property type="evidence" value="ECO:0007669"/>
    <property type="project" value="InterPro"/>
</dbReference>
<dbReference type="Gene3D" id="3.40.120.10">
    <property type="entry name" value="Alpha-D-Glucose-1,6-Bisphosphate, subunit A, domain 3"/>
    <property type="match status" value="3"/>
</dbReference>
<dbReference type="InterPro" id="IPR016055">
    <property type="entry name" value="A-D-PHexomutase_a/b/a-I/II/III"/>
</dbReference>
<dbReference type="EMBL" id="JACRSR010000002">
    <property type="protein sequence ID" value="MBC8531446.1"/>
    <property type="molecule type" value="Genomic_DNA"/>
</dbReference>
<dbReference type="RefSeq" id="WP_249316036.1">
    <property type="nucleotide sequence ID" value="NZ_JACRSR010000002.1"/>
</dbReference>
<dbReference type="GO" id="GO:0004615">
    <property type="term" value="F:phosphomannomutase activity"/>
    <property type="evidence" value="ECO:0007669"/>
    <property type="project" value="TreeGrafter"/>
</dbReference>
<sequence length="492" mass="52333">MQLSSLKSGTDIRGRALGENVQLTDEVVSCLCASFAQWLKKEQDLKVAVGRDSRLSGPRMAKAAVNGLRAAGAKVDDLMLSTTPSLFMATQLAGYDGAVMLTASHHPADKNGIKFITPEGALSSGQLDAVIAGAEKLMEEDRTFPDAEAASRNFMPEYAAFLVKTVRDAVGLDKPLAGMRIVVDAGHGAGGFFAADVLQPLGADTAGSQFLEPDGSFPAHAPNPENEEAMASIVDCVKKNDADFGIIFDADVDRAGAVGAGGLELNRNRLIALVAAVALKDHPGAAIVTDSVTSAGLTRFIEGLGGVHHRYKRGYRNVIEEAQRLIAGGQDAPVAMETSGHCAFSDNRFLDDGAYLIARLIILLAQLKKEGRSLGELIAALPEAAEEAEVRLTITEPDFRSAGETVIEAVQQKAKELSWTLVEPNYEGVRVAFGKDDWFLLRLSVHDPILPLNFESGEAGGVLRMARALLPILKMQKGVDVAPLEKLACPNH</sequence>
<dbReference type="Pfam" id="PF02878">
    <property type="entry name" value="PGM_PMM_I"/>
    <property type="match status" value="1"/>
</dbReference>
<dbReference type="InterPro" id="IPR005846">
    <property type="entry name" value="A-D-PHexomutase_a/b/a-III"/>
</dbReference>
<evidence type="ECO:0000259" key="5">
    <source>
        <dbReference type="Pfam" id="PF02879"/>
    </source>
</evidence>
<dbReference type="PANTHER" id="PTHR42946">
    <property type="entry name" value="PHOSPHOHEXOSE MUTASE"/>
    <property type="match status" value="1"/>
</dbReference>
<dbReference type="Pfam" id="PF02879">
    <property type="entry name" value="PGM_PMM_II"/>
    <property type="match status" value="1"/>
</dbReference>
<comment type="caution">
    <text evidence="7">The sequence shown here is derived from an EMBL/GenBank/DDBJ whole genome shotgun (WGS) entry which is preliminary data.</text>
</comment>
<feature type="domain" description="Alpha-D-phosphohexomutase alpha/beta/alpha" evidence="6">
    <location>
        <begin position="268"/>
        <end position="383"/>
    </location>
</feature>
<dbReference type="PANTHER" id="PTHR42946:SF1">
    <property type="entry name" value="PHOSPHOGLUCOMUTASE (ALPHA-D-GLUCOSE-1,6-BISPHOSPHATE-DEPENDENT)"/>
    <property type="match status" value="1"/>
</dbReference>
<evidence type="ECO:0000313" key="8">
    <source>
        <dbReference type="Proteomes" id="UP000623172"/>
    </source>
</evidence>
<dbReference type="CDD" id="cd03089">
    <property type="entry name" value="PMM_PGM"/>
    <property type="match status" value="1"/>
</dbReference>
<reference evidence="7" key="1">
    <citation type="submission" date="2020-08" db="EMBL/GenBank/DDBJ databases">
        <title>Genome public.</title>
        <authorList>
            <person name="Liu C."/>
            <person name="Sun Q."/>
        </authorList>
    </citation>
    <scope>NUCLEOTIDE SEQUENCE</scope>
    <source>
        <strain evidence="7">NSJ-53</strain>
    </source>
</reference>
<dbReference type="Pfam" id="PF02880">
    <property type="entry name" value="PGM_PMM_III"/>
    <property type="match status" value="1"/>
</dbReference>